<dbReference type="PIRSF" id="PIRSF002741">
    <property type="entry name" value="MppA"/>
    <property type="match status" value="1"/>
</dbReference>
<dbReference type="GO" id="GO:0030313">
    <property type="term" value="C:cell envelope"/>
    <property type="evidence" value="ECO:0007669"/>
    <property type="project" value="UniProtKB-SubCell"/>
</dbReference>
<dbReference type="GO" id="GO:0015833">
    <property type="term" value="P:peptide transport"/>
    <property type="evidence" value="ECO:0007669"/>
    <property type="project" value="TreeGrafter"/>
</dbReference>
<dbReference type="Proteomes" id="UP000242972">
    <property type="component" value="Unassembled WGS sequence"/>
</dbReference>
<evidence type="ECO:0000256" key="5">
    <source>
        <dbReference type="SAM" id="SignalP"/>
    </source>
</evidence>
<gene>
    <name evidence="7" type="ORF">C7B46_06555</name>
</gene>
<evidence type="ECO:0000256" key="2">
    <source>
        <dbReference type="ARBA" id="ARBA00005695"/>
    </source>
</evidence>
<dbReference type="EMBL" id="PXYW01000011">
    <property type="protein sequence ID" value="PSR34205.1"/>
    <property type="molecule type" value="Genomic_DNA"/>
</dbReference>
<comment type="similarity">
    <text evidence="2">Belongs to the bacterial solute-binding protein 5 family.</text>
</comment>
<dbReference type="InterPro" id="IPR000914">
    <property type="entry name" value="SBP_5_dom"/>
</dbReference>
<evidence type="ECO:0000259" key="6">
    <source>
        <dbReference type="Pfam" id="PF00496"/>
    </source>
</evidence>
<dbReference type="CDD" id="cd08513">
    <property type="entry name" value="PBP2_thermophilic_Hb8_like"/>
    <property type="match status" value="1"/>
</dbReference>
<feature type="signal peptide" evidence="5">
    <location>
        <begin position="1"/>
        <end position="21"/>
    </location>
</feature>
<dbReference type="PANTHER" id="PTHR30290:SF10">
    <property type="entry name" value="PERIPLASMIC OLIGOPEPTIDE-BINDING PROTEIN-RELATED"/>
    <property type="match status" value="1"/>
</dbReference>
<evidence type="ECO:0000256" key="3">
    <source>
        <dbReference type="ARBA" id="ARBA00022448"/>
    </source>
</evidence>
<dbReference type="Pfam" id="PF00496">
    <property type="entry name" value="SBP_bac_5"/>
    <property type="match status" value="1"/>
</dbReference>
<dbReference type="Gene3D" id="3.40.190.10">
    <property type="entry name" value="Periplasmic binding protein-like II"/>
    <property type="match status" value="1"/>
</dbReference>
<keyword evidence="4 5" id="KW-0732">Signal</keyword>
<dbReference type="GO" id="GO:0042597">
    <property type="term" value="C:periplasmic space"/>
    <property type="evidence" value="ECO:0007669"/>
    <property type="project" value="UniProtKB-ARBA"/>
</dbReference>
<comment type="caution">
    <text evidence="7">The sequence shown here is derived from an EMBL/GenBank/DDBJ whole genome shotgun (WGS) entry which is preliminary data.</text>
</comment>
<sequence>MKRNSVALASGLLLASSLALAGCGSTTSPSTTPTSTTPQSGGTIVTALPADSNVNWYFPLMNGLDDSLYNAWIQNLMYKPLFTLNGNGSINYSRSIASAITPNAAGTQYTVTMNPKYKWSNGTPVTSTDVLFTWHIIQGASASNAPAPWPYVGAGTGDIPSGVKSVVADGPYKFTVTLNQPANQEWFIYNGLSDFTPLPKAAFDKYGTSTPSKMHQELVWLGQIATEPTNPAYQVVDGPFKLVSATASQSWVFKPNPSYDGHKAYVSKLIFQYETSDTAEFAAIKTGAIQVGYLPTSLYKERNSVAGYKFSLYTPLGYNDVIVNMNHGNKQASQNAPNGIGNIFDQLYVRQALQYGINQPAINTAAFQGNGIVEDGIVLPTPKTIFYDPNLKLLYPYDPAKGKKLLEDNGWHEVNGVMQKNGQQMKFTLDYSSGSNAFVQEVTLLKEGWAQEGIQVTLVPQPFSTIVALTNDQWDMEDYGGISWGGSYPTGGGLFGTPGVGLNSQGYYNPEMVHLIALTHQPYKTQAESLQALYNFQAFVSKDLPILFVPYASGYDLTADNVHGTIKYANPFTQGISPQYWWVSK</sequence>
<evidence type="ECO:0000313" key="8">
    <source>
        <dbReference type="Proteomes" id="UP000242972"/>
    </source>
</evidence>
<reference evidence="7 8" key="1">
    <citation type="journal article" date="2014" name="BMC Genomics">
        <title>Comparison of environmental and isolate Sulfobacillus genomes reveals diverse carbon, sulfur, nitrogen, and hydrogen metabolisms.</title>
        <authorList>
            <person name="Justice N.B."/>
            <person name="Norman A."/>
            <person name="Brown C.T."/>
            <person name="Singh A."/>
            <person name="Thomas B.C."/>
            <person name="Banfield J.F."/>
        </authorList>
    </citation>
    <scope>NUCLEOTIDE SEQUENCE [LARGE SCALE GENOMIC DNA]</scope>
    <source>
        <strain evidence="7">AMDSBA4</strain>
    </source>
</reference>
<evidence type="ECO:0000313" key="7">
    <source>
        <dbReference type="EMBL" id="PSR34205.1"/>
    </source>
</evidence>
<feature type="chain" id="PRO_5015709518" evidence="5">
    <location>
        <begin position="22"/>
        <end position="585"/>
    </location>
</feature>
<protein>
    <submittedName>
        <fullName evidence="7">ABC transporter substrate-binding protein</fullName>
    </submittedName>
</protein>
<dbReference type="AlphaFoldDB" id="A0A2T2XI58"/>
<organism evidence="7 8">
    <name type="scientific">Sulfobacillus benefaciens</name>
    <dbReference type="NCBI Taxonomy" id="453960"/>
    <lineage>
        <taxon>Bacteria</taxon>
        <taxon>Bacillati</taxon>
        <taxon>Bacillota</taxon>
        <taxon>Clostridia</taxon>
        <taxon>Eubacteriales</taxon>
        <taxon>Clostridiales Family XVII. Incertae Sedis</taxon>
        <taxon>Sulfobacillus</taxon>
    </lineage>
</organism>
<evidence type="ECO:0000256" key="1">
    <source>
        <dbReference type="ARBA" id="ARBA00004196"/>
    </source>
</evidence>
<proteinExistence type="inferred from homology"/>
<dbReference type="Gene3D" id="3.10.105.10">
    <property type="entry name" value="Dipeptide-binding Protein, Domain 3"/>
    <property type="match status" value="1"/>
</dbReference>
<keyword evidence="3" id="KW-0813">Transport</keyword>
<dbReference type="InterPro" id="IPR039424">
    <property type="entry name" value="SBP_5"/>
</dbReference>
<dbReference type="InterPro" id="IPR030678">
    <property type="entry name" value="Peptide/Ni-bd"/>
</dbReference>
<dbReference type="GO" id="GO:1904680">
    <property type="term" value="F:peptide transmembrane transporter activity"/>
    <property type="evidence" value="ECO:0007669"/>
    <property type="project" value="TreeGrafter"/>
</dbReference>
<evidence type="ECO:0000256" key="4">
    <source>
        <dbReference type="ARBA" id="ARBA00022729"/>
    </source>
</evidence>
<feature type="domain" description="Solute-binding protein family 5" evidence="6">
    <location>
        <begin position="96"/>
        <end position="491"/>
    </location>
</feature>
<dbReference type="GO" id="GO:0043190">
    <property type="term" value="C:ATP-binding cassette (ABC) transporter complex"/>
    <property type="evidence" value="ECO:0007669"/>
    <property type="project" value="InterPro"/>
</dbReference>
<accession>A0A2T2XI58</accession>
<dbReference type="PANTHER" id="PTHR30290">
    <property type="entry name" value="PERIPLASMIC BINDING COMPONENT OF ABC TRANSPORTER"/>
    <property type="match status" value="1"/>
</dbReference>
<dbReference type="PROSITE" id="PS51257">
    <property type="entry name" value="PROKAR_LIPOPROTEIN"/>
    <property type="match status" value="1"/>
</dbReference>
<comment type="subcellular location">
    <subcellularLocation>
        <location evidence="1">Cell envelope</location>
    </subcellularLocation>
</comment>
<dbReference type="SUPFAM" id="SSF53850">
    <property type="entry name" value="Periplasmic binding protein-like II"/>
    <property type="match status" value="1"/>
</dbReference>
<name>A0A2T2XI58_9FIRM</name>